<comment type="caution">
    <text evidence="2">The sequence shown here is derived from an EMBL/GenBank/DDBJ whole genome shotgun (WGS) entry which is preliminary data.</text>
</comment>
<evidence type="ECO:0000256" key="1">
    <source>
        <dbReference type="SAM" id="Coils"/>
    </source>
</evidence>
<dbReference type="EMBL" id="JADGJH010003236">
    <property type="protein sequence ID" value="KAJ3092468.1"/>
    <property type="molecule type" value="Genomic_DNA"/>
</dbReference>
<feature type="coiled-coil region" evidence="1">
    <location>
        <begin position="49"/>
        <end position="76"/>
    </location>
</feature>
<feature type="non-terminal residue" evidence="2">
    <location>
        <position position="1"/>
    </location>
</feature>
<accession>A0AAD5XCE0</accession>
<protein>
    <submittedName>
        <fullName evidence="2">Coiled-coil domain-containing protein 13</fullName>
    </submittedName>
</protein>
<dbReference type="Proteomes" id="UP001211907">
    <property type="component" value="Unassembled WGS sequence"/>
</dbReference>
<sequence>IRSLNVLLERERNSNIELSNKLKTFQTLSEKQHEQLQLPDVTAICSNSTEAACQKIKELKEKLAQTRKKLEQERLIVQTVRVDLRNTQKALASEVFGEDDSNGGMNPVKILDFVATTVSGNNGGWKGRAQQICVLKEKIKELSATVAATRMEQKHETATGGIVEASIRENIKRIGENRQETLDKLTAEFNDISAQHMALKQRNDATVARNKNLEIQLKSHKSKIQILLEKAANDDTLIKALHSELER</sequence>
<reference evidence="2" key="1">
    <citation type="submission" date="2020-05" db="EMBL/GenBank/DDBJ databases">
        <title>Phylogenomic resolution of chytrid fungi.</title>
        <authorList>
            <person name="Stajich J.E."/>
            <person name="Amses K."/>
            <person name="Simmons R."/>
            <person name="Seto K."/>
            <person name="Myers J."/>
            <person name="Bonds A."/>
            <person name="Quandt C.A."/>
            <person name="Barry K."/>
            <person name="Liu P."/>
            <person name="Grigoriev I."/>
            <person name="Longcore J.E."/>
            <person name="James T.Y."/>
        </authorList>
    </citation>
    <scope>NUCLEOTIDE SEQUENCE</scope>
    <source>
        <strain evidence="2">JEL0513</strain>
    </source>
</reference>
<feature type="coiled-coil region" evidence="1">
    <location>
        <begin position="182"/>
        <end position="230"/>
    </location>
</feature>
<name>A0AAD5XCE0_9FUNG</name>
<feature type="non-terminal residue" evidence="2">
    <location>
        <position position="247"/>
    </location>
</feature>
<keyword evidence="1" id="KW-0175">Coiled coil</keyword>
<evidence type="ECO:0000313" key="3">
    <source>
        <dbReference type="Proteomes" id="UP001211907"/>
    </source>
</evidence>
<evidence type="ECO:0000313" key="2">
    <source>
        <dbReference type="EMBL" id="KAJ3092468.1"/>
    </source>
</evidence>
<proteinExistence type="predicted"/>
<dbReference type="InterPro" id="IPR038929">
    <property type="entry name" value="CCDC13"/>
</dbReference>
<dbReference type="PANTHER" id="PTHR31935:SF1">
    <property type="entry name" value="COILED-COIL DOMAIN-CONTAINING PROTEIN 13"/>
    <property type="match status" value="1"/>
</dbReference>
<keyword evidence="3" id="KW-1185">Reference proteome</keyword>
<organism evidence="2 3">
    <name type="scientific">Physocladia obscura</name>
    <dbReference type="NCBI Taxonomy" id="109957"/>
    <lineage>
        <taxon>Eukaryota</taxon>
        <taxon>Fungi</taxon>
        <taxon>Fungi incertae sedis</taxon>
        <taxon>Chytridiomycota</taxon>
        <taxon>Chytridiomycota incertae sedis</taxon>
        <taxon>Chytridiomycetes</taxon>
        <taxon>Chytridiales</taxon>
        <taxon>Chytriomycetaceae</taxon>
        <taxon>Physocladia</taxon>
    </lineage>
</organism>
<dbReference type="PANTHER" id="PTHR31935">
    <property type="entry name" value="COILED-COIL DOMAIN-CONTAINING PROTEIN 13"/>
    <property type="match status" value="1"/>
</dbReference>
<dbReference type="AlphaFoldDB" id="A0AAD5XCE0"/>
<gene>
    <name evidence="2" type="primary">CCDC13</name>
    <name evidence="2" type="ORF">HK100_006931</name>
</gene>